<dbReference type="GO" id="GO:0005829">
    <property type="term" value="C:cytosol"/>
    <property type="evidence" value="ECO:0007669"/>
    <property type="project" value="TreeGrafter"/>
</dbReference>
<evidence type="ECO:0000256" key="7">
    <source>
        <dbReference type="PIRSR" id="PIRSR602187-50"/>
    </source>
</evidence>
<keyword evidence="3 7" id="KW-0597">Phosphoprotein</keyword>
<dbReference type="InterPro" id="IPR002187">
    <property type="entry name" value="N-reg_PII"/>
</dbReference>
<dbReference type="GO" id="GO:0030234">
    <property type="term" value="F:enzyme regulator activity"/>
    <property type="evidence" value="ECO:0007669"/>
    <property type="project" value="InterPro"/>
</dbReference>
<dbReference type="AlphaFoldDB" id="A0A2V1K3C9"/>
<dbReference type="RefSeq" id="WP_109094213.1">
    <property type="nucleotide sequence ID" value="NZ_CAMELQ010000034.1"/>
</dbReference>
<evidence type="ECO:0000256" key="3">
    <source>
        <dbReference type="ARBA" id="ARBA00022553"/>
    </source>
</evidence>
<comment type="similarity">
    <text evidence="8">Belongs to the P(II) protein family.</text>
</comment>
<feature type="modified residue" description="O-UMP-tyrosine" evidence="7">
    <location>
        <position position="51"/>
    </location>
</feature>
<dbReference type="InterPro" id="IPR015867">
    <property type="entry name" value="N-reg_PII/ATP_PRibTrfase_C"/>
</dbReference>
<dbReference type="Proteomes" id="UP000245283">
    <property type="component" value="Unassembled WGS sequence"/>
</dbReference>
<dbReference type="GO" id="GO:0006808">
    <property type="term" value="P:regulation of nitrogen utilization"/>
    <property type="evidence" value="ECO:0007669"/>
    <property type="project" value="InterPro"/>
</dbReference>
<evidence type="ECO:0000313" key="10">
    <source>
        <dbReference type="Proteomes" id="UP000245283"/>
    </source>
</evidence>
<dbReference type="GO" id="GO:0005524">
    <property type="term" value="F:ATP binding"/>
    <property type="evidence" value="ECO:0007669"/>
    <property type="project" value="TreeGrafter"/>
</dbReference>
<evidence type="ECO:0000313" key="9">
    <source>
        <dbReference type="EMBL" id="PWF25724.1"/>
    </source>
</evidence>
<dbReference type="InterPro" id="IPR017918">
    <property type="entry name" value="N-reg_PII_CS"/>
</dbReference>
<dbReference type="PANTHER" id="PTHR30115">
    <property type="entry name" value="NITROGEN REGULATORY PROTEIN P-II"/>
    <property type="match status" value="1"/>
</dbReference>
<dbReference type="Gene3D" id="3.30.70.120">
    <property type="match status" value="1"/>
</dbReference>
<keyword evidence="6" id="KW-0804">Transcription</keyword>
<comment type="caution">
    <text evidence="9">The sequence shown here is derived from an EMBL/GenBank/DDBJ whole genome shotgun (WGS) entry which is preliminary data.</text>
</comment>
<dbReference type="SUPFAM" id="SSF54913">
    <property type="entry name" value="GlnB-like"/>
    <property type="match status" value="1"/>
</dbReference>
<gene>
    <name evidence="9" type="ORF">DD236_09780</name>
</gene>
<dbReference type="PROSITE" id="PS00496">
    <property type="entry name" value="PII_GLNB_UMP"/>
    <property type="match status" value="1"/>
</dbReference>
<reference evidence="10" key="1">
    <citation type="submission" date="2018-05" db="EMBL/GenBank/DDBJ databases">
        <authorList>
            <person name="Li Y."/>
        </authorList>
    </citation>
    <scope>NUCLEOTIDE SEQUENCE [LARGE SCALE GENOMIC DNA]</scope>
    <source>
        <strain evidence="10">sk1b4</strain>
    </source>
</reference>
<evidence type="ECO:0000256" key="2">
    <source>
        <dbReference type="ARBA" id="ARBA00015681"/>
    </source>
</evidence>
<dbReference type="PANTHER" id="PTHR30115:SF11">
    <property type="entry name" value="NITROGEN REGULATORY PROTEIN P-II HOMOLOG"/>
    <property type="match status" value="1"/>
</dbReference>
<keyword evidence="10" id="KW-1185">Reference proteome</keyword>
<keyword evidence="5" id="KW-0805">Transcription regulation</keyword>
<sequence length="112" mass="12119">MKLVTAIIQPHRLDEVKKAVMAEGVKGMTVSQVNGYGRQRGHTEVYRGAEYTVDLLPKVKIELVCADDQASELALTLAGAARSGRIGDGKIWITPVEEVIRVRTGDSGEDAL</sequence>
<dbReference type="PROSITE" id="PS51343">
    <property type="entry name" value="PII_GLNB_DOM"/>
    <property type="match status" value="1"/>
</dbReference>
<dbReference type="SMART" id="SM00938">
    <property type="entry name" value="P-II"/>
    <property type="match status" value="1"/>
</dbReference>
<dbReference type="EMBL" id="QETB01000005">
    <property type="protein sequence ID" value="PWF25724.1"/>
    <property type="molecule type" value="Genomic_DNA"/>
</dbReference>
<keyword evidence="4" id="KW-0547">Nucleotide-binding</keyword>
<dbReference type="PROSITE" id="PS00638">
    <property type="entry name" value="PII_GLNB_CTER"/>
    <property type="match status" value="1"/>
</dbReference>
<evidence type="ECO:0000256" key="8">
    <source>
        <dbReference type="RuleBase" id="RU003936"/>
    </source>
</evidence>
<comment type="subunit">
    <text evidence="1">Homotrimer.</text>
</comment>
<dbReference type="Pfam" id="PF00543">
    <property type="entry name" value="P-II"/>
    <property type="match status" value="1"/>
</dbReference>
<accession>A0A2V1K3C9</accession>
<dbReference type="PRINTS" id="PR00340">
    <property type="entry name" value="PIIGLNB"/>
</dbReference>
<evidence type="ECO:0000256" key="5">
    <source>
        <dbReference type="ARBA" id="ARBA00023015"/>
    </source>
</evidence>
<evidence type="ECO:0000256" key="4">
    <source>
        <dbReference type="ARBA" id="ARBA00022741"/>
    </source>
</evidence>
<organism evidence="9 10">
    <name type="scientific">Ancrocorticia populi</name>
    <dbReference type="NCBI Taxonomy" id="2175228"/>
    <lineage>
        <taxon>Bacteria</taxon>
        <taxon>Bacillati</taxon>
        <taxon>Actinomycetota</taxon>
        <taxon>Actinomycetes</taxon>
        <taxon>Actinomycetales</taxon>
        <taxon>Actinomycetaceae</taxon>
        <taxon>Ancrocorticia</taxon>
    </lineage>
</organism>
<dbReference type="InterPro" id="IPR011322">
    <property type="entry name" value="N-reg_PII-like_a/b"/>
</dbReference>
<protein>
    <recommendedName>
        <fullName evidence="2">Nitrogen regulatory protein P-II</fullName>
    </recommendedName>
</protein>
<proteinExistence type="inferred from homology"/>
<evidence type="ECO:0000256" key="1">
    <source>
        <dbReference type="ARBA" id="ARBA00011233"/>
    </source>
</evidence>
<name>A0A2V1K3C9_9ACTO</name>
<dbReference type="InterPro" id="IPR002332">
    <property type="entry name" value="N-reg_PII_urydylation_site"/>
</dbReference>
<evidence type="ECO:0000256" key="6">
    <source>
        <dbReference type="ARBA" id="ARBA00023163"/>
    </source>
</evidence>
<dbReference type="OrthoDB" id="9802729at2"/>